<accession>A0A8S2UYK2</accession>
<dbReference type="Proteomes" id="UP000682733">
    <property type="component" value="Unassembled WGS sequence"/>
</dbReference>
<name>A0A8S2UYK2_9BILA</name>
<feature type="non-terminal residue" evidence="2">
    <location>
        <position position="1"/>
    </location>
</feature>
<evidence type="ECO:0000313" key="1">
    <source>
        <dbReference type="EMBL" id="CAF1564480.1"/>
    </source>
</evidence>
<comment type="caution">
    <text evidence="2">The sequence shown here is derived from an EMBL/GenBank/DDBJ whole genome shotgun (WGS) entry which is preliminary data.</text>
</comment>
<sequence>MCPRKNLMDQVK</sequence>
<dbReference type="Proteomes" id="UP000677228">
    <property type="component" value="Unassembled WGS sequence"/>
</dbReference>
<organism evidence="2 3">
    <name type="scientific">Didymodactylos carnosus</name>
    <dbReference type="NCBI Taxonomy" id="1234261"/>
    <lineage>
        <taxon>Eukaryota</taxon>
        <taxon>Metazoa</taxon>
        <taxon>Spiralia</taxon>
        <taxon>Gnathifera</taxon>
        <taxon>Rotifera</taxon>
        <taxon>Eurotatoria</taxon>
        <taxon>Bdelloidea</taxon>
        <taxon>Philodinida</taxon>
        <taxon>Philodinidae</taxon>
        <taxon>Didymodactylos</taxon>
    </lineage>
</organism>
<evidence type="ECO:0000313" key="2">
    <source>
        <dbReference type="EMBL" id="CAF4357250.1"/>
    </source>
</evidence>
<proteinExistence type="predicted"/>
<dbReference type="EMBL" id="CAJNOK010042543">
    <property type="protein sequence ID" value="CAF1564480.1"/>
    <property type="molecule type" value="Genomic_DNA"/>
</dbReference>
<protein>
    <submittedName>
        <fullName evidence="2">Uncharacterized protein</fullName>
    </submittedName>
</protein>
<dbReference type="EMBL" id="CAJOBA010065226">
    <property type="protein sequence ID" value="CAF4357250.1"/>
    <property type="molecule type" value="Genomic_DNA"/>
</dbReference>
<gene>
    <name evidence="1" type="ORF">OVA965_LOCUS39997</name>
    <name evidence="2" type="ORF">TMI583_LOCUS41386</name>
</gene>
<reference evidence="2" key="1">
    <citation type="submission" date="2021-02" db="EMBL/GenBank/DDBJ databases">
        <authorList>
            <person name="Nowell W R."/>
        </authorList>
    </citation>
    <scope>NUCLEOTIDE SEQUENCE</scope>
</reference>
<evidence type="ECO:0000313" key="3">
    <source>
        <dbReference type="Proteomes" id="UP000682733"/>
    </source>
</evidence>